<dbReference type="Gene3D" id="1.20.120.330">
    <property type="entry name" value="Nucleotidyltransferases domain 2"/>
    <property type="match status" value="1"/>
</dbReference>
<accession>A0ABV2M727</accession>
<comment type="caution">
    <text evidence="1">The sequence shown here is derived from an EMBL/GenBank/DDBJ whole genome shotgun (WGS) entry which is preliminary data.</text>
</comment>
<gene>
    <name evidence="1" type="ORF">ABID24_003545</name>
</gene>
<dbReference type="NCBIfam" id="TIGR01987">
    <property type="entry name" value="HI0074"/>
    <property type="match status" value="1"/>
</dbReference>
<reference evidence="1 2" key="1">
    <citation type="submission" date="2024-06" db="EMBL/GenBank/DDBJ databases">
        <title>Genomic Encyclopedia of Type Strains, Phase IV (KMG-IV): sequencing the most valuable type-strain genomes for metagenomic binning, comparative biology and taxonomic classification.</title>
        <authorList>
            <person name="Goeker M."/>
        </authorList>
    </citation>
    <scope>NUCLEOTIDE SEQUENCE [LARGE SCALE GENOMIC DNA]</scope>
    <source>
        <strain evidence="1 2">DSM 29492</strain>
    </source>
</reference>
<dbReference type="EMBL" id="JBEPMJ010000043">
    <property type="protein sequence ID" value="MET3752275.1"/>
    <property type="molecule type" value="Genomic_DNA"/>
</dbReference>
<keyword evidence="2" id="KW-1185">Reference proteome</keyword>
<evidence type="ECO:0000313" key="1">
    <source>
        <dbReference type="EMBL" id="MET3752275.1"/>
    </source>
</evidence>
<organism evidence="1 2">
    <name type="scientific">Blautia caecimuris</name>
    <dbReference type="NCBI Taxonomy" id="1796615"/>
    <lineage>
        <taxon>Bacteria</taxon>
        <taxon>Bacillati</taxon>
        <taxon>Bacillota</taxon>
        <taxon>Clostridia</taxon>
        <taxon>Lachnospirales</taxon>
        <taxon>Lachnospiraceae</taxon>
        <taxon>Blautia</taxon>
    </lineage>
</organism>
<protein>
    <submittedName>
        <fullName evidence="1">Nucleotidyltransferase substrate binding protein (TIGR01987 family)</fullName>
    </submittedName>
</protein>
<proteinExistence type="predicted"/>
<dbReference type="Pfam" id="PF08780">
    <property type="entry name" value="NTase_sub_bind"/>
    <property type="match status" value="1"/>
</dbReference>
<dbReference type="Proteomes" id="UP001549106">
    <property type="component" value="Unassembled WGS sequence"/>
</dbReference>
<dbReference type="SUPFAM" id="SSF81593">
    <property type="entry name" value="Nucleotidyltransferase substrate binding subunit/domain"/>
    <property type="match status" value="1"/>
</dbReference>
<dbReference type="InterPro" id="IPR010235">
    <property type="entry name" value="HepT"/>
</dbReference>
<dbReference type="RefSeq" id="WP_022067349.1">
    <property type="nucleotide sequence ID" value="NZ_BAABXN010000001.1"/>
</dbReference>
<evidence type="ECO:0000313" key="2">
    <source>
        <dbReference type="Proteomes" id="UP001549106"/>
    </source>
</evidence>
<sequence length="134" mass="15797">MKKFDHFKSNLKILEKADKEDLTNEFILGGIIDKFFIQFELGWKVLKELLTYEGQAVAASGSPRMILKAAFTIYDFLEEELWLNMLKARNDMTHIYDFSAAKRMVEIILKDYIPAFQRMKEEIEDIYGNELDKM</sequence>
<name>A0ABV2M727_9FIRM</name>